<feature type="compositionally biased region" description="Acidic residues" evidence="1">
    <location>
        <begin position="88"/>
        <end position="97"/>
    </location>
</feature>
<dbReference type="AlphaFoldDB" id="A0A365PAE3"/>
<protein>
    <submittedName>
        <fullName evidence="2">Uncharacterized protein</fullName>
    </submittedName>
</protein>
<gene>
    <name evidence="2" type="ORF">DQ226_08515</name>
</gene>
<organism evidence="2 3">
    <name type="scientific">Dietzia maris</name>
    <dbReference type="NCBI Taxonomy" id="37915"/>
    <lineage>
        <taxon>Bacteria</taxon>
        <taxon>Bacillati</taxon>
        <taxon>Actinomycetota</taxon>
        <taxon>Actinomycetes</taxon>
        <taxon>Mycobacteriales</taxon>
        <taxon>Dietziaceae</taxon>
        <taxon>Dietzia</taxon>
    </lineage>
</organism>
<feature type="region of interest" description="Disordered" evidence="1">
    <location>
        <begin position="87"/>
        <end position="131"/>
    </location>
</feature>
<comment type="caution">
    <text evidence="2">The sequence shown here is derived from an EMBL/GenBank/DDBJ whole genome shotgun (WGS) entry which is preliminary data.</text>
</comment>
<evidence type="ECO:0000256" key="1">
    <source>
        <dbReference type="SAM" id="MobiDB-lite"/>
    </source>
</evidence>
<feature type="region of interest" description="Disordered" evidence="1">
    <location>
        <begin position="1"/>
        <end position="30"/>
    </location>
</feature>
<reference evidence="2 3" key="1">
    <citation type="submission" date="2018-06" db="EMBL/GenBank/DDBJ databases">
        <title>Whole genome sequencing of four bacterial strains from South Shetland trench revealing bio-synthetic gene clusters.</title>
        <authorList>
            <person name="Abdel-Mageed W.M."/>
            <person name="Lehri B."/>
            <person name="Jarmusch S.A."/>
            <person name="Miranda K."/>
            <person name="Goodfellow M."/>
            <person name="Jaspars M."/>
            <person name="Karlyshev A.V."/>
        </authorList>
    </citation>
    <scope>NUCLEOTIDE SEQUENCE [LARGE SCALE GENOMIC DNA]</scope>
    <source>
        <strain evidence="2 3">SST1</strain>
    </source>
</reference>
<sequence length="131" mass="14372">MARTSDRTSARNRARQALAEKQRARRERDERMEAAATRYFAAADAIESARRDAGQAIQALIDEGEPRAEIAELLGITTRDIKAALDALTDDDQDDDSDTGHDEPQGSDVSAGAHRDHHNNDAHRSDEAHVA</sequence>
<evidence type="ECO:0000313" key="2">
    <source>
        <dbReference type="EMBL" id="RBA36819.1"/>
    </source>
</evidence>
<proteinExistence type="predicted"/>
<dbReference type="RefSeq" id="WP_119192503.1">
    <property type="nucleotide sequence ID" value="NZ_JALXXI010000043.1"/>
</dbReference>
<feature type="compositionally biased region" description="Basic and acidic residues" evidence="1">
    <location>
        <begin position="18"/>
        <end position="30"/>
    </location>
</feature>
<name>A0A365PAE3_9ACTN</name>
<feature type="compositionally biased region" description="Basic and acidic residues" evidence="1">
    <location>
        <begin position="118"/>
        <end position="131"/>
    </location>
</feature>
<accession>A0A365PAE3</accession>
<evidence type="ECO:0000313" key="3">
    <source>
        <dbReference type="Proteomes" id="UP000252187"/>
    </source>
</evidence>
<dbReference type="EMBL" id="QNTT01000018">
    <property type="protein sequence ID" value="RBA36819.1"/>
    <property type="molecule type" value="Genomic_DNA"/>
</dbReference>
<dbReference type="Proteomes" id="UP000252187">
    <property type="component" value="Unassembled WGS sequence"/>
</dbReference>